<protein>
    <submittedName>
        <fullName evidence="1">RCG28100</fullName>
    </submittedName>
</protein>
<organism evidence="1 2">
    <name type="scientific">Rattus norvegicus</name>
    <name type="common">Rat</name>
    <dbReference type="NCBI Taxonomy" id="10116"/>
    <lineage>
        <taxon>Eukaryota</taxon>
        <taxon>Metazoa</taxon>
        <taxon>Chordata</taxon>
        <taxon>Craniata</taxon>
        <taxon>Vertebrata</taxon>
        <taxon>Euteleostomi</taxon>
        <taxon>Mammalia</taxon>
        <taxon>Eutheria</taxon>
        <taxon>Euarchontoglires</taxon>
        <taxon>Glires</taxon>
        <taxon>Rodentia</taxon>
        <taxon>Myomorpha</taxon>
        <taxon>Muroidea</taxon>
        <taxon>Muridae</taxon>
        <taxon>Murinae</taxon>
        <taxon>Rattus</taxon>
    </lineage>
</organism>
<sequence length="66" mass="8078">MRMNLSSDRLCQPRSDRRKFNARMLIVSILKWYNLRKFLNIFSLSKLFYSFSEVLHNFILFENLNT</sequence>
<dbReference type="EMBL" id="CH473959">
    <property type="protein sequence ID" value="EDM15095.1"/>
    <property type="molecule type" value="Genomic_DNA"/>
</dbReference>
<proteinExistence type="predicted"/>
<dbReference type="Proteomes" id="UP000234681">
    <property type="component" value="Chromosome 4"/>
</dbReference>
<accession>A6IE08</accession>
<dbReference type="AlphaFoldDB" id="A6IE08"/>
<name>A6IE08_RAT</name>
<evidence type="ECO:0000313" key="1">
    <source>
        <dbReference type="EMBL" id="EDM15095.1"/>
    </source>
</evidence>
<evidence type="ECO:0000313" key="2">
    <source>
        <dbReference type="Proteomes" id="UP000234681"/>
    </source>
</evidence>
<gene>
    <name evidence="1" type="ORF">rCG_28100</name>
</gene>
<reference evidence="2" key="1">
    <citation type="submission" date="2005-09" db="EMBL/GenBank/DDBJ databases">
        <authorList>
            <person name="Mural R.J."/>
            <person name="Li P.W."/>
            <person name="Adams M.D."/>
            <person name="Amanatides P.G."/>
            <person name="Baden-Tillson H."/>
            <person name="Barnstead M."/>
            <person name="Chin S.H."/>
            <person name="Dew I."/>
            <person name="Evans C.A."/>
            <person name="Ferriera S."/>
            <person name="Flanigan M."/>
            <person name="Fosler C."/>
            <person name="Glodek A."/>
            <person name="Gu Z."/>
            <person name="Holt R.A."/>
            <person name="Jennings D."/>
            <person name="Kraft C.L."/>
            <person name="Lu F."/>
            <person name="Nguyen T."/>
            <person name="Nusskern D.R."/>
            <person name="Pfannkoch C.M."/>
            <person name="Sitter C."/>
            <person name="Sutton G.G."/>
            <person name="Venter J.C."/>
            <person name="Wang Z."/>
            <person name="Woodage T."/>
            <person name="Zheng X.H."/>
            <person name="Zhong F."/>
        </authorList>
    </citation>
    <scope>NUCLEOTIDE SEQUENCE [LARGE SCALE GENOMIC DNA]</scope>
    <source>
        <strain>BN</strain>
        <strain evidence="2">Sprague-Dawley</strain>
    </source>
</reference>